<evidence type="ECO:0000313" key="1">
    <source>
        <dbReference type="EMBL" id="KAJ8110115.1"/>
    </source>
</evidence>
<name>A0ACC2I4M6_9PLEO</name>
<dbReference type="Proteomes" id="UP001153331">
    <property type="component" value="Unassembled WGS sequence"/>
</dbReference>
<gene>
    <name evidence="1" type="ORF">OPT61_g6954</name>
</gene>
<sequence>MVSLRFSISKLAVQVLSYDTTPKGLAEDVSTAITSDRSKNSPPDEGLKVKTDASNELQLHTSTSPPSNEDKSLGTLDGSLAIPDISNVTAKDEKVPTIKAGTWFFAEIGIGGTSEMSSALNLAADPTASSQAKIILYAQVGSGAASSSLYYIDIRKLKLVGGALEMNGSGVYSRDTSAEAKRQIDIVGTLSLQLRQKIDFKVEYHSRKGETKFDIATNWTSTANIDRPFEDMFNVELKELTISGTIAEGKPTEYKVSGLVKLGSSASGETESQLRGVIAFVDGKPIAGILTFTPEAAAKTDDCLSVGDVYSKLLNDGSSSLSYSQDDPSFSFTSATVAYVSGERPYAYGDRTYGPGFTLQASVYMFDVPFSLALNLGTSKKDGISFTATYERSIDLDFAEIVGFREDSTRPREKGPAVEFSAKNDDKRIIVKAGISFFKTPVLDISLGYDFTNKYFQGTLNFGALFGMKDTTKTTVKFTYKDGQFTFQGLNILDGFDGRKGMKKALDINKLLETGGKGREDTCGKLVGFAFRETIITKFMLRLSLPENPNSPSASQPPGTDAKTKGAIGGKYKSIVGSNRAAGGCQDRPGSSHFHRKHRDGSVFIPSQDQQRRTAVYAWRCHDQERSEDDRSHCHGPEAADGYSSHPCI</sequence>
<protein>
    <submittedName>
        <fullName evidence="1">Uncharacterized protein</fullName>
    </submittedName>
</protein>
<evidence type="ECO:0000313" key="2">
    <source>
        <dbReference type="Proteomes" id="UP001153331"/>
    </source>
</evidence>
<reference evidence="1" key="1">
    <citation type="submission" date="2022-11" db="EMBL/GenBank/DDBJ databases">
        <title>Genome Sequence of Boeremia exigua.</title>
        <authorList>
            <person name="Buettner E."/>
        </authorList>
    </citation>
    <scope>NUCLEOTIDE SEQUENCE</scope>
    <source>
        <strain evidence="1">CU02</strain>
    </source>
</reference>
<proteinExistence type="predicted"/>
<dbReference type="EMBL" id="JAPHNI010000535">
    <property type="protein sequence ID" value="KAJ8110115.1"/>
    <property type="molecule type" value="Genomic_DNA"/>
</dbReference>
<comment type="caution">
    <text evidence="1">The sequence shown here is derived from an EMBL/GenBank/DDBJ whole genome shotgun (WGS) entry which is preliminary data.</text>
</comment>
<keyword evidence="2" id="KW-1185">Reference proteome</keyword>
<accession>A0ACC2I4M6</accession>
<organism evidence="1 2">
    <name type="scientific">Boeremia exigua</name>
    <dbReference type="NCBI Taxonomy" id="749465"/>
    <lineage>
        <taxon>Eukaryota</taxon>
        <taxon>Fungi</taxon>
        <taxon>Dikarya</taxon>
        <taxon>Ascomycota</taxon>
        <taxon>Pezizomycotina</taxon>
        <taxon>Dothideomycetes</taxon>
        <taxon>Pleosporomycetidae</taxon>
        <taxon>Pleosporales</taxon>
        <taxon>Pleosporineae</taxon>
        <taxon>Didymellaceae</taxon>
        <taxon>Boeremia</taxon>
    </lineage>
</organism>